<proteinExistence type="predicted"/>
<dbReference type="GeneID" id="41841024"/>
<accession>A0A075JG16</accession>
<evidence type="ECO:0000313" key="1">
    <source>
        <dbReference type="EMBL" id="AIF40834.1"/>
    </source>
</evidence>
<dbReference type="EMBL" id="CP008889">
    <property type="protein sequence ID" value="AIF40834.1"/>
    <property type="molecule type" value="Genomic_DNA"/>
</dbReference>
<dbReference type="HOGENOM" id="CLU_182353_0_0_11"/>
<sequence length="88" mass="9916">MDLRANLADSAPGDEPGTAFPALRCSAKGCRAEATWALRWNNPTLHTPERRKVWLACDEHEPTLREFLSMRGFHRDTVRPAELRATDG</sequence>
<dbReference type="eggNOG" id="ENOG5032YQ8">
    <property type="taxonomic scope" value="Bacteria"/>
</dbReference>
<keyword evidence="2" id="KW-1185">Reference proteome</keyword>
<dbReference type="Proteomes" id="UP000027986">
    <property type="component" value="Chromosome"/>
</dbReference>
<dbReference type="KEGG" id="dni:HX89_07645"/>
<dbReference type="OrthoDB" id="5193525at2"/>
<evidence type="ECO:0000313" key="2">
    <source>
        <dbReference type="Proteomes" id="UP000027986"/>
    </source>
</evidence>
<dbReference type="RefSeq" id="WP_006945337.1">
    <property type="nucleotide sequence ID" value="NZ_CAKZHM010000126.1"/>
</dbReference>
<name>A0A075JG16_9MICO</name>
<gene>
    <name evidence="1" type="ORF">HX89_07645</name>
</gene>
<protein>
    <submittedName>
        <fullName evidence="1">Uncharacterized protein</fullName>
    </submittedName>
</protein>
<organism evidence="1 2">
    <name type="scientific">Dermacoccus nishinomiyaensis</name>
    <dbReference type="NCBI Taxonomy" id="1274"/>
    <lineage>
        <taxon>Bacteria</taxon>
        <taxon>Bacillati</taxon>
        <taxon>Actinomycetota</taxon>
        <taxon>Actinomycetes</taxon>
        <taxon>Micrococcales</taxon>
        <taxon>Dermacoccaceae</taxon>
        <taxon>Dermacoccus</taxon>
    </lineage>
</organism>
<dbReference type="AlphaFoldDB" id="A0A075JG16"/>
<reference evidence="1 2" key="1">
    <citation type="submission" date="2014-07" db="EMBL/GenBank/DDBJ databases">
        <title>Genome Sequencing of Dermacoccus nishinomiyaensis.</title>
        <authorList>
            <person name="Hong K.W."/>
            <person name="Chan K.G."/>
        </authorList>
    </citation>
    <scope>NUCLEOTIDE SEQUENCE [LARGE SCALE GENOMIC DNA]</scope>
    <source>
        <strain evidence="1 2">M25</strain>
    </source>
</reference>